<evidence type="ECO:0000256" key="4">
    <source>
        <dbReference type="ARBA" id="ARBA00022741"/>
    </source>
</evidence>
<dbReference type="PANTHER" id="PTHR33463:SF145">
    <property type="entry name" value="NB-ARC DOMAIN-CONTAINING PROTEIN"/>
    <property type="match status" value="1"/>
</dbReference>
<dbReference type="PANTHER" id="PTHR33463">
    <property type="entry name" value="NB-ARC DOMAIN-CONTAINING PROTEIN-RELATED"/>
    <property type="match status" value="1"/>
</dbReference>
<evidence type="ECO:0000256" key="5">
    <source>
        <dbReference type="ARBA" id="ARBA00022821"/>
    </source>
</evidence>
<dbReference type="Pfam" id="PF23598">
    <property type="entry name" value="LRR_14"/>
    <property type="match status" value="1"/>
</dbReference>
<dbReference type="Gene3D" id="1.10.8.430">
    <property type="entry name" value="Helical domain of apoptotic protease-activating factors"/>
    <property type="match status" value="1"/>
</dbReference>
<reference evidence="9" key="1">
    <citation type="submission" date="2025-08" db="UniProtKB">
        <authorList>
            <consortium name="RefSeq"/>
        </authorList>
    </citation>
    <scope>IDENTIFICATION</scope>
    <source>
        <tissue evidence="9">Seedling</tissue>
    </source>
</reference>
<dbReference type="Pfam" id="PF23247">
    <property type="entry name" value="LRR_RPS2"/>
    <property type="match status" value="9"/>
</dbReference>
<keyword evidence="6" id="KW-0067">ATP-binding</keyword>
<keyword evidence="5" id="KW-0611">Plant defense</keyword>
<dbReference type="SMART" id="SM00369">
    <property type="entry name" value="LRR_TYP"/>
    <property type="match status" value="3"/>
</dbReference>
<keyword evidence="8" id="KW-1185">Reference proteome</keyword>
<dbReference type="InterPro" id="IPR002182">
    <property type="entry name" value="NB-ARC"/>
</dbReference>
<comment type="similarity">
    <text evidence="1">Belongs to the disease resistance NB-LRR family.</text>
</comment>
<evidence type="ECO:0000256" key="3">
    <source>
        <dbReference type="ARBA" id="ARBA00022737"/>
    </source>
</evidence>
<dbReference type="InterPro" id="IPR055414">
    <property type="entry name" value="LRR_R13L4/SHOC2-like"/>
</dbReference>
<dbReference type="PRINTS" id="PR00364">
    <property type="entry name" value="DISEASERSIST"/>
</dbReference>
<keyword evidence="4" id="KW-0547">Nucleotide-binding</keyword>
<dbReference type="SUPFAM" id="SSF52058">
    <property type="entry name" value="L domain-like"/>
    <property type="match status" value="2"/>
</dbReference>
<dbReference type="Proteomes" id="UP001652623">
    <property type="component" value="Chromosome 8"/>
</dbReference>
<dbReference type="InterPro" id="IPR042197">
    <property type="entry name" value="Apaf_helical"/>
</dbReference>
<dbReference type="Gene3D" id="3.80.10.10">
    <property type="entry name" value="Ribonuclease Inhibitor"/>
    <property type="match status" value="10"/>
</dbReference>
<organism evidence="8 9">
    <name type="scientific">Ziziphus jujuba</name>
    <name type="common">Chinese jujube</name>
    <name type="synonym">Ziziphus sativa</name>
    <dbReference type="NCBI Taxonomy" id="326968"/>
    <lineage>
        <taxon>Eukaryota</taxon>
        <taxon>Viridiplantae</taxon>
        <taxon>Streptophyta</taxon>
        <taxon>Embryophyta</taxon>
        <taxon>Tracheophyta</taxon>
        <taxon>Spermatophyta</taxon>
        <taxon>Magnoliopsida</taxon>
        <taxon>eudicotyledons</taxon>
        <taxon>Gunneridae</taxon>
        <taxon>Pentapetalae</taxon>
        <taxon>rosids</taxon>
        <taxon>fabids</taxon>
        <taxon>Rosales</taxon>
        <taxon>Rhamnaceae</taxon>
        <taxon>Paliureae</taxon>
        <taxon>Ziziphus</taxon>
    </lineage>
</organism>
<dbReference type="InterPro" id="IPR003591">
    <property type="entry name" value="Leu-rich_rpt_typical-subtyp"/>
</dbReference>
<accession>A0ABM3ID89</accession>
<dbReference type="InterPro" id="IPR027417">
    <property type="entry name" value="P-loop_NTPase"/>
</dbReference>
<evidence type="ECO:0000313" key="8">
    <source>
        <dbReference type="Proteomes" id="UP001652623"/>
    </source>
</evidence>
<gene>
    <name evidence="9" type="primary">LOC107435948</name>
</gene>
<dbReference type="InterPro" id="IPR003593">
    <property type="entry name" value="AAA+_ATPase"/>
</dbReference>
<keyword evidence="2" id="KW-0433">Leucine-rich repeat</keyword>
<name>A0ABM3ID89_ZIZJJ</name>
<dbReference type="SMART" id="SM00382">
    <property type="entry name" value="AAA"/>
    <property type="match status" value="1"/>
</dbReference>
<evidence type="ECO:0000313" key="9">
    <source>
        <dbReference type="RefSeq" id="XP_048326000.2"/>
    </source>
</evidence>
<evidence type="ECO:0000259" key="7">
    <source>
        <dbReference type="SMART" id="SM00382"/>
    </source>
</evidence>
<dbReference type="Gene3D" id="3.40.50.300">
    <property type="entry name" value="P-loop containing nucleotide triphosphate hydrolases"/>
    <property type="match status" value="1"/>
</dbReference>
<dbReference type="InterPro" id="IPR050905">
    <property type="entry name" value="Plant_NBS-LRR"/>
</dbReference>
<keyword evidence="3" id="KW-0677">Repeat</keyword>
<dbReference type="InterPro" id="IPR057135">
    <property type="entry name" value="At4g27190-like_LRR"/>
</dbReference>
<dbReference type="RefSeq" id="XP_048326000.2">
    <property type="nucleotide sequence ID" value="XM_048470043.2"/>
</dbReference>
<evidence type="ECO:0000256" key="6">
    <source>
        <dbReference type="ARBA" id="ARBA00022840"/>
    </source>
</evidence>
<sequence length="2575" mass="295005">MECFGTIKTWIIGKVADYTVIPVGSQLGYIFHYNRNVGKLIAETQDLKLVKVRMHHLVDDAKSKGEEIHGGFKDLLNQVDDIMKEAKKILGDENYIQIKCTFQNLVEIYKVSKKAKKMCESIVKIKCEIRFDNISYFPKMQINFGSKDYIAFDTRKEIVCGIMEALGDVSIKMVGVYGIPGVGKTTLVKEISKRVLVQKLFDQTVLINVSHNPNLEKIQKQVADKLDVELDEKIGLSGKALQLRNRLKDEKKFLIILDDVWEELNLLDIGIVFDSHQSGCKILLTSRFQQVLQTDMRVEHNFEVEILSEDEAWNWFSHIVGNLPNDPSFTDCGTKIIKQCGGLPISIATISHALKSRGLYSWRNALEELENSNPQSEKMHSLIKLCYECVESREAKSLLLLCALHEEGATIEIKRLMRYGMGLDMFEGVWTWKAMTKRVPSLVSELKDRCLLLDGDDLVTVKMHNVIREAAISIAKESHMFCLRDGAEVEDCLEKKRLAYSMAISLPNGFVDQLVCENLEYKQLGLMWMQENKASQIPEWFFERAKAHRVLTICNQNLGVLPPSLCFLQNLSTLFLCGCKLADVSLIGDLSNLEILDLSESSIKELPRQIGQLSRLRMLDLSCCEELRVIHPNVISKLTRLEELSMGGTYPNWNQVEVDNGEKRSASLIELKELAQLTSLDLEIPDIKILPKDLFSDKLERYKICIEEEEDDDDDGEDFDDDDDVVADLSQTATIRVFAITLKDKKSNITQEHGLEVLLKKSHFLYLNGLEDVANIVYELDKKGLPELKWFCLINVDKIQYLVNSTGSIHPCSAFGSLESLWLNNLMNLEKICHGELPVKSFQRLRVIKVRGCMKLKNLLPFSIAKQPEKIKIVDCEMMEEIFTHANDQGKEEELEEFPQLCSLTLRNVSKLTQFCSKLKKVHWADKKEEQLIVDSDFVSFFNEKLSFPNLETMELSGCNFKKIWDNQPPSSSNSFCNLTALLVKSCKFLKNLFSSAMATSFVQLCSLDISDCGMMEEVISRNEKTDKMSFPKLSHLKLQKLPNLVTFCSEIFIEFPVLIGLCIEDCPKFKNFISKSKEKCYTTMPSFFNENRVSFPKLKTFELSGCHLDKIWDDQFLPSSTCFCNLTTMVVKNCDFLKNLFPSSMAASFEQLCYLEISDCWDMEEIMSRNETMDNMSFPKLGHMKLQNLPELVTFSSSIYIEFPVLTGLCIEDCPEFKTFSSNSEVEKLRTTMTSIFNENVAFPKLNSLKIKGIDELKMIWQNEFGTADSFCKLEEVKVEYCDNLMKIFPSNMKRRLCNLTRLEIRDCEMVEEVFEVQKPNVEETSNIIPSKLILSSLENLSELNSMWNKDPQGSLTFPHLKEVVVSKCPSLKSIFPCSIAKGLLHLQRLDIWDCGVEEIVAMEEGLGSTIQPEFSFPRLEEMELINLPDLVCFYRGLHTSSLPLLRALVVENCEEMKALALEFFSFKETQGSAYNDMQIQQPLFYQKLHQPSSTSLHNLTKLAVIGCDYLEYLFSSLVATSFVQLYSLEIRDCEMIEEIMINKERIDKVSFPKLNHLKLQNLPSLTSFSSAVFTDFPMLAKFSIEDCPEFHTFISKSEENIFTTMPLSLFNEKVTFPSLNYVKIVRIDKVKMIWDNEHVTPDSFCKLEEVKVRSCKNLMRIFPSGMQRKLHNLTWLDIDDCEMVEEVFEIQMSNVEEPNDITTATQLKHMDLRRLSNLKYVWSKDPQGTLTFPNLIKVVTYKCPSLKSIFPPSVAKELFQLHKLHIQNCGIEEIVGKEEALETVPPRFVFPQLEEMMLLNLPNLVTFYPGLHASSWPSLRKLDVKDCMEVKIFALELFNFRVDKVHCDIPFQQPLFFVEKVELPIVMMINQCQLSNADFLGKLEEMNVYNCKSLTKMFSSNISRRLHNLRKLVISNCEMLEVVFEVEIANVHQETSKTAPLHLKELKLALLPKLKHVWSKDPQGTVSLQDLQRVDALECRSLKNLFPPSVAKNLVQLRELYITKCGIQEIVAEEEGLEAAPHKFVFPQLEVMILVNLPNLVSFYPGLHTSSWPSLRKIDVVDCIKVKVFASEFNFQETHEFGIHQDSPWPLFLVEQTRTLQVRLPSMMLISHQKLTAHIFGKLEEIIVCNCKSLTKMFSSNILRSLHNLRKLFIRNCEMMEEVFEIEIANDHHQQTSETTPIHLKEMRLQFLPKLNHVWSKDPQGTLTFQDLLRVEALGCKSLKSLFPASVAQNLPQLQGLHVTNCGIEQIVAKEEVLLDTVPSFVFPQLQSLTLQHLPNLVSFYPGLHTLKWPMLRWLQVAYFMKVKYLSLNSLSFQETCGLIHQDISCQEPLFAIDKVTIASQYVDQERLVGDEEECGGTLSQLSGLRLYDMPNLMHLRDESSQLGRGFQNLVDLDIFKCGRLKKLVSSSMSFQNLISLRVSQCHGMLSLLTSQTAKSMARLERLSICGCKRMTEIIADTEESDDMEGEIVFGRLKTLTLYYLPSLSSFYSGKYMIGFPDLESVFVNRCFEMQSFSRHGNIIASPKLHKVVLDYDKTVSTYSSLINSTISHYWKSHPSTALHKLFRQECGL</sequence>
<dbReference type="Pfam" id="PF00931">
    <property type="entry name" value="NB-ARC"/>
    <property type="match status" value="1"/>
</dbReference>
<feature type="domain" description="AAA+ ATPase" evidence="7">
    <location>
        <begin position="170"/>
        <end position="297"/>
    </location>
</feature>
<dbReference type="SUPFAM" id="SSF52540">
    <property type="entry name" value="P-loop containing nucleoside triphosphate hydrolases"/>
    <property type="match status" value="1"/>
</dbReference>
<proteinExistence type="inferred from homology"/>
<dbReference type="SUPFAM" id="SSF52047">
    <property type="entry name" value="RNI-like"/>
    <property type="match status" value="3"/>
</dbReference>
<protein>
    <submittedName>
        <fullName evidence="9">Uncharacterized protein LOC107435948</fullName>
    </submittedName>
</protein>
<evidence type="ECO:0000256" key="1">
    <source>
        <dbReference type="ARBA" id="ARBA00008894"/>
    </source>
</evidence>
<dbReference type="GeneID" id="107435948"/>
<evidence type="ECO:0000256" key="2">
    <source>
        <dbReference type="ARBA" id="ARBA00022614"/>
    </source>
</evidence>
<dbReference type="InterPro" id="IPR032675">
    <property type="entry name" value="LRR_dom_sf"/>
</dbReference>